<dbReference type="AlphaFoldDB" id="A0A0L0D464"/>
<organism evidence="2 3">
    <name type="scientific">Thecamonas trahens ATCC 50062</name>
    <dbReference type="NCBI Taxonomy" id="461836"/>
    <lineage>
        <taxon>Eukaryota</taxon>
        <taxon>Apusozoa</taxon>
        <taxon>Apusomonadida</taxon>
        <taxon>Apusomonadidae</taxon>
        <taxon>Thecamonas</taxon>
    </lineage>
</organism>
<dbReference type="OMA" id="AANSHIN"/>
<dbReference type="GeneID" id="25563070"/>
<dbReference type="Proteomes" id="UP000054408">
    <property type="component" value="Unassembled WGS sequence"/>
</dbReference>
<dbReference type="eggNOG" id="ENOG502T0V2">
    <property type="taxonomic scope" value="Eukaryota"/>
</dbReference>
<proteinExistence type="predicted"/>
<keyword evidence="1" id="KW-0732">Signal</keyword>
<evidence type="ECO:0000256" key="1">
    <source>
        <dbReference type="SAM" id="SignalP"/>
    </source>
</evidence>
<evidence type="ECO:0000313" key="3">
    <source>
        <dbReference type="Proteomes" id="UP000054408"/>
    </source>
</evidence>
<feature type="signal peptide" evidence="1">
    <location>
        <begin position="1"/>
        <end position="26"/>
    </location>
</feature>
<protein>
    <recommendedName>
        <fullName evidence="4">Lipid-binding serum glycoprotein C-terminal domain-containing protein</fullName>
    </recommendedName>
</protein>
<name>A0A0L0D464_THETB</name>
<dbReference type="RefSeq" id="XP_013759825.1">
    <property type="nucleotide sequence ID" value="XM_013904371.1"/>
</dbReference>
<dbReference type="Gene3D" id="3.15.20.10">
    <property type="entry name" value="Bactericidal permeability-increasing protein, domain 2"/>
    <property type="match status" value="1"/>
</dbReference>
<keyword evidence="3" id="KW-1185">Reference proteome</keyword>
<evidence type="ECO:0000313" key="2">
    <source>
        <dbReference type="EMBL" id="KNC47045.1"/>
    </source>
</evidence>
<accession>A0A0L0D464</accession>
<dbReference type="EMBL" id="GL349445">
    <property type="protein sequence ID" value="KNC47045.1"/>
    <property type="molecule type" value="Genomic_DNA"/>
</dbReference>
<reference evidence="2 3" key="1">
    <citation type="submission" date="2010-05" db="EMBL/GenBank/DDBJ databases">
        <title>The Genome Sequence of Thecamonas trahens ATCC 50062.</title>
        <authorList>
            <consortium name="The Broad Institute Genome Sequencing Platform"/>
            <person name="Russ C."/>
            <person name="Cuomo C."/>
            <person name="Shea T."/>
            <person name="Young S.K."/>
            <person name="Zeng Q."/>
            <person name="Koehrsen M."/>
            <person name="Haas B."/>
            <person name="Borodovsky M."/>
            <person name="Guigo R."/>
            <person name="Alvarado L."/>
            <person name="Berlin A."/>
            <person name="Bochicchio J."/>
            <person name="Borenstein D."/>
            <person name="Chapman S."/>
            <person name="Chen Z."/>
            <person name="Freedman E."/>
            <person name="Gellesch M."/>
            <person name="Goldberg J."/>
            <person name="Griggs A."/>
            <person name="Gujja S."/>
            <person name="Heilman E."/>
            <person name="Heiman D."/>
            <person name="Hepburn T."/>
            <person name="Howarth C."/>
            <person name="Jen D."/>
            <person name="Larson L."/>
            <person name="Mehta T."/>
            <person name="Park D."/>
            <person name="Pearson M."/>
            <person name="Roberts A."/>
            <person name="Saif S."/>
            <person name="Shenoy N."/>
            <person name="Sisk P."/>
            <person name="Stolte C."/>
            <person name="Sykes S."/>
            <person name="Thomson T."/>
            <person name="Walk T."/>
            <person name="White J."/>
            <person name="Yandava C."/>
            <person name="Burger G."/>
            <person name="Gray M.W."/>
            <person name="Holland P.W.H."/>
            <person name="King N."/>
            <person name="Lang F.B.F."/>
            <person name="Roger A.J."/>
            <person name="Ruiz-Trillo I."/>
            <person name="Lander E."/>
            <person name="Nusbaum C."/>
        </authorList>
    </citation>
    <scope>NUCLEOTIDE SEQUENCE [LARGE SCALE GENOMIC DNA]</scope>
    <source>
        <strain evidence="2 3">ATCC 50062</strain>
    </source>
</reference>
<evidence type="ECO:0008006" key="4">
    <source>
        <dbReference type="Google" id="ProtNLM"/>
    </source>
</evidence>
<feature type="chain" id="PRO_5005537152" description="Lipid-binding serum glycoprotein C-terminal domain-containing protein" evidence="1">
    <location>
        <begin position="27"/>
        <end position="484"/>
    </location>
</feature>
<sequence>MVKTTSSLMAAVAVTMVVVWATVAEGIPSGGFGLPASAMNALLQAEHATIVADVTALMEVPSDCCYDNVGAKTVHLCLQSQKLSGLQLELAVETGDASGLAIGYTAGITYTSGYRLCAREIVGGCSKLFGCSGSAEVVVEAKGGLGTALTVATDGHVALAANEVSVAVTLPTVSLCSKIADKIRDDVASIEAVAKAAVSKAMDAALARIAAKIPYAHVVDETIGLAWIFDAAGASFNGKDGLIIDADVAVADVASGQHLPAPFKPAGPLPDLTPLVSAPSSQAAFAISDALASNVAWALWKAGKLQMVINATVLGQALTGNAKVTAAPVVTFGPAAVAADMTIQVNASASIYLGGNFFGAPTFDALAGVSVVYNASRAGFEASASLLSLKVGNVSAFVADAIKGAAAKEVVALNAKLADMVIPIPPIDGVTIKEPKLDFSLHVAVFHGLPVVAAGFSAVPTSIFDVTALACPSIPGAHQDACKC</sequence>
<gene>
    <name evidence="2" type="ORF">AMSG_03470</name>
</gene>